<keyword evidence="9" id="KW-0472">Membrane</keyword>
<evidence type="ECO:0000256" key="5">
    <source>
        <dbReference type="ARBA" id="ARBA00022692"/>
    </source>
</evidence>
<keyword evidence="3 12" id="KW-0813">Transport</keyword>
<evidence type="ECO:0000256" key="9">
    <source>
        <dbReference type="ARBA" id="ARBA00023136"/>
    </source>
</evidence>
<evidence type="ECO:0000256" key="2">
    <source>
        <dbReference type="ARBA" id="ARBA00007193"/>
    </source>
</evidence>
<dbReference type="EMBL" id="LR907469">
    <property type="protein sequence ID" value="CAD7254132.1"/>
    <property type="molecule type" value="Genomic_DNA"/>
</dbReference>
<evidence type="ECO:0000256" key="8">
    <source>
        <dbReference type="ARBA" id="ARBA00023065"/>
    </source>
</evidence>
<evidence type="ECO:0000256" key="10">
    <source>
        <dbReference type="ARBA" id="ARBA00023201"/>
    </source>
</evidence>
<dbReference type="InterPro" id="IPR001873">
    <property type="entry name" value="ENaC"/>
</dbReference>
<protein>
    <submittedName>
        <fullName evidence="13">Uncharacterized protein</fullName>
    </submittedName>
</protein>
<accession>A0A7R9AHA5</accession>
<reference evidence="13" key="1">
    <citation type="submission" date="2020-11" db="EMBL/GenBank/DDBJ databases">
        <authorList>
            <person name="Tran Van P."/>
        </authorList>
    </citation>
    <scope>NUCLEOTIDE SEQUENCE</scope>
</reference>
<dbReference type="Gene3D" id="2.60.470.10">
    <property type="entry name" value="Acid-sensing ion channels like domains"/>
    <property type="match status" value="1"/>
</dbReference>
<keyword evidence="11 12" id="KW-0407">Ion channel</keyword>
<dbReference type="PRINTS" id="PR01078">
    <property type="entry name" value="AMINACHANNEL"/>
</dbReference>
<evidence type="ECO:0000313" key="14">
    <source>
        <dbReference type="Proteomes" id="UP000677054"/>
    </source>
</evidence>
<evidence type="ECO:0000313" key="13">
    <source>
        <dbReference type="EMBL" id="CAD7254132.1"/>
    </source>
</evidence>
<evidence type="ECO:0000256" key="4">
    <source>
        <dbReference type="ARBA" id="ARBA00022461"/>
    </source>
</evidence>
<evidence type="ECO:0000256" key="1">
    <source>
        <dbReference type="ARBA" id="ARBA00004141"/>
    </source>
</evidence>
<keyword evidence="4 12" id="KW-0894">Sodium channel</keyword>
<evidence type="ECO:0000256" key="6">
    <source>
        <dbReference type="ARBA" id="ARBA00022989"/>
    </source>
</evidence>
<evidence type="ECO:0000256" key="12">
    <source>
        <dbReference type="RuleBase" id="RU000679"/>
    </source>
</evidence>
<dbReference type="OrthoDB" id="6238402at2759"/>
<dbReference type="GO" id="GO:0015280">
    <property type="term" value="F:ligand-gated sodium channel activity"/>
    <property type="evidence" value="ECO:0007669"/>
    <property type="project" value="TreeGrafter"/>
</dbReference>
<keyword evidence="6" id="KW-1133">Transmembrane helix</keyword>
<dbReference type="Gene3D" id="1.10.287.770">
    <property type="entry name" value="YojJ-like"/>
    <property type="match status" value="1"/>
</dbReference>
<gene>
    <name evidence="13" type="ORF">DSTB1V02_LOCUS13878</name>
</gene>
<keyword evidence="7" id="KW-0915">Sodium</keyword>
<evidence type="ECO:0000256" key="7">
    <source>
        <dbReference type="ARBA" id="ARBA00023053"/>
    </source>
</evidence>
<keyword evidence="10 12" id="KW-0739">Sodium transport</keyword>
<evidence type="ECO:0000256" key="11">
    <source>
        <dbReference type="ARBA" id="ARBA00023303"/>
    </source>
</evidence>
<dbReference type="AlphaFoldDB" id="A0A7R9AHA5"/>
<comment type="similarity">
    <text evidence="2 12">Belongs to the amiloride-sensitive sodium channel (TC 1.A.6) family.</text>
</comment>
<name>A0A7R9AHA5_9CRUS</name>
<comment type="subcellular location">
    <subcellularLocation>
        <location evidence="1">Membrane</location>
        <topology evidence="1">Multi-pass membrane protein</topology>
    </subcellularLocation>
</comment>
<dbReference type="GO" id="GO:0005886">
    <property type="term" value="C:plasma membrane"/>
    <property type="evidence" value="ECO:0007669"/>
    <property type="project" value="TreeGrafter"/>
</dbReference>
<dbReference type="PANTHER" id="PTHR11690">
    <property type="entry name" value="AMILORIDE-SENSITIVE SODIUM CHANNEL-RELATED"/>
    <property type="match status" value="1"/>
</dbReference>
<proteinExistence type="inferred from homology"/>
<dbReference type="Pfam" id="PF00858">
    <property type="entry name" value="ASC"/>
    <property type="match status" value="1"/>
</dbReference>
<evidence type="ECO:0000256" key="3">
    <source>
        <dbReference type="ARBA" id="ARBA00022448"/>
    </source>
</evidence>
<organism evidence="13">
    <name type="scientific">Darwinula stevensoni</name>
    <dbReference type="NCBI Taxonomy" id="69355"/>
    <lineage>
        <taxon>Eukaryota</taxon>
        <taxon>Metazoa</taxon>
        <taxon>Ecdysozoa</taxon>
        <taxon>Arthropoda</taxon>
        <taxon>Crustacea</taxon>
        <taxon>Oligostraca</taxon>
        <taxon>Ostracoda</taxon>
        <taxon>Podocopa</taxon>
        <taxon>Podocopida</taxon>
        <taxon>Darwinulocopina</taxon>
        <taxon>Darwinuloidea</taxon>
        <taxon>Darwinulidae</taxon>
        <taxon>Darwinula</taxon>
    </lineage>
</organism>
<dbReference type="PANTHER" id="PTHR11690:SF248">
    <property type="entry name" value="PICKPOCKET 17, ISOFORM A"/>
    <property type="match status" value="1"/>
</dbReference>
<dbReference type="EMBL" id="CAJPEV010007952">
    <property type="protein sequence ID" value="CAG0905038.1"/>
    <property type="molecule type" value="Genomic_DNA"/>
</dbReference>
<keyword evidence="5 12" id="KW-0812">Transmembrane</keyword>
<feature type="non-terminal residue" evidence="13">
    <location>
        <position position="440"/>
    </location>
</feature>
<dbReference type="Proteomes" id="UP000677054">
    <property type="component" value="Unassembled WGS sequence"/>
</dbReference>
<sequence length="440" mass="50635">TPTTPPIDTSSTSFDETDIWENWIFVREESDYEYEPENGEITIGNKTIKADDFLNLLLFTSSYTLRDFRRYLSLEDAAGNILESIHRCTFNDAPCDMNDFKVINDSDYGNCLTYNYNGNKVVRRSGSTEGLQLRLTWNASNQMNLLAPAKGFRVTLHHHKAEPDPLGEGIDVGMDMNSYIGMKKRKFERLRPEDGGDCAYDSYLEDRFNNSIYNIGNGTKYSFQLCQKLCKLQAIRDGKESQCYRKSPLLQETVDKSEYCNKSALHVSLNPSFVSTSQRMVERDRGFFCFREEMFDWSLSTTPMIWENAELMDLIDWLRNENKRTSDTNELRHWTSFIGTLGGLLGLYTGLSFVSVLEVLEWMLDLIIYGWRKPQPDKMGSKQLAVITWNDTLESERWGTKSNEFHHGTNSGTVPVYIRPPLKNVQSAGFDLAFSNYIYS</sequence>
<keyword evidence="14" id="KW-1185">Reference proteome</keyword>
<keyword evidence="8 12" id="KW-0406">Ion transport</keyword>